<reference evidence="2" key="1">
    <citation type="submission" date="2023-07" db="EMBL/GenBank/DDBJ databases">
        <title>Chryseobacterium sp. strain PBS4-4 Genome sequencing and assembly.</title>
        <authorList>
            <person name="Jung Y."/>
        </authorList>
    </citation>
    <scope>NUCLEOTIDE SEQUENCE [LARGE SCALE GENOMIC DNA]</scope>
    <source>
        <strain evidence="2">PBS4-4</strain>
    </source>
</reference>
<gene>
    <name evidence="1" type="ORF">NZ698_00315</name>
</gene>
<keyword evidence="2" id="KW-1185">Reference proteome</keyword>
<evidence type="ECO:0000313" key="2">
    <source>
        <dbReference type="Proteomes" id="UP001208649"/>
    </source>
</evidence>
<sequence>MRNLILPFLLILTLLFSCRSEDYGLLEKKVNSYDVYIAGKENNIACYWKNGIKTNLVNGNAITPTKIIVENNDIFIFAVSDVSPDNFYIWKNNVKIDINQYIGININTSNPSEYHHIISDMCIDQGNIYLLGVVRSPIIQIFPSGSNVYTTELCYWKNGIKTSLFVANSPFDQPYITIRNFTVYNGEVYVPVHKILNKFIDSPYELGYFKNNTYHMIASLSEQKSFRHISKNLNGIYLSIYDNINNNTYYKNLINNTESYFSLSTKSKFHIDGSDIYDFSSGQNYFKNDIAISVTYATGFNNIDDLKALDQNVYQIRSNLINDKKESYKVYINDTEVQHINAINGVFTSIFAVQN</sequence>
<accession>A0ABT2W135</accession>
<organism evidence="1 2">
    <name type="scientific">Chryseobacterium edaphi</name>
    <dbReference type="NCBI Taxonomy" id="2976532"/>
    <lineage>
        <taxon>Bacteria</taxon>
        <taxon>Pseudomonadati</taxon>
        <taxon>Bacteroidota</taxon>
        <taxon>Flavobacteriia</taxon>
        <taxon>Flavobacteriales</taxon>
        <taxon>Weeksellaceae</taxon>
        <taxon>Chryseobacterium group</taxon>
        <taxon>Chryseobacterium</taxon>
    </lineage>
</organism>
<evidence type="ECO:0008006" key="3">
    <source>
        <dbReference type="Google" id="ProtNLM"/>
    </source>
</evidence>
<comment type="caution">
    <text evidence="1">The sequence shown here is derived from an EMBL/GenBank/DDBJ whole genome shotgun (WGS) entry which is preliminary data.</text>
</comment>
<name>A0ABT2W135_9FLAO</name>
<dbReference type="EMBL" id="JAOTEM010000001">
    <property type="protein sequence ID" value="MCU7615623.1"/>
    <property type="molecule type" value="Genomic_DNA"/>
</dbReference>
<dbReference type="Proteomes" id="UP001208649">
    <property type="component" value="Unassembled WGS sequence"/>
</dbReference>
<dbReference type="PROSITE" id="PS51257">
    <property type="entry name" value="PROKAR_LIPOPROTEIN"/>
    <property type="match status" value="1"/>
</dbReference>
<evidence type="ECO:0000313" key="1">
    <source>
        <dbReference type="EMBL" id="MCU7615623.1"/>
    </source>
</evidence>
<dbReference type="RefSeq" id="WP_263000737.1">
    <property type="nucleotide sequence ID" value="NZ_JAOTEM010000001.1"/>
</dbReference>
<protein>
    <recommendedName>
        <fullName evidence="3">DUF4221 domain-containing protein</fullName>
    </recommendedName>
</protein>
<proteinExistence type="predicted"/>